<keyword evidence="1" id="KW-0732">Signal</keyword>
<feature type="signal peptide" evidence="1">
    <location>
        <begin position="1"/>
        <end position="21"/>
    </location>
</feature>
<reference evidence="2" key="1">
    <citation type="journal article" date="2023" name="bioRxiv">
        <title>Scaffold-level genome assemblies of two parasitoid biocontrol wasps reveal the parthenogenesis mechanism and an associated novel virus.</title>
        <authorList>
            <person name="Inwood S."/>
            <person name="Skelly J."/>
            <person name="Guhlin J."/>
            <person name="Harrop T."/>
            <person name="Goldson S."/>
            <person name="Dearden P."/>
        </authorList>
    </citation>
    <scope>NUCLEOTIDE SEQUENCE</scope>
    <source>
        <strain evidence="2">Lincoln</strain>
        <tissue evidence="2">Whole body</tissue>
    </source>
</reference>
<reference evidence="2" key="2">
    <citation type="submission" date="2023-03" db="EMBL/GenBank/DDBJ databases">
        <authorList>
            <person name="Inwood S.N."/>
            <person name="Skelly J.G."/>
            <person name="Guhlin J."/>
            <person name="Harrop T.W.R."/>
            <person name="Goldson S.G."/>
            <person name="Dearden P.K."/>
        </authorList>
    </citation>
    <scope>NUCLEOTIDE SEQUENCE</scope>
    <source>
        <strain evidence="2">Lincoln</strain>
        <tissue evidence="2">Whole body</tissue>
    </source>
</reference>
<accession>A0AA39EY92</accession>
<organism evidence="2 3">
    <name type="scientific">Microctonus hyperodae</name>
    <name type="common">Parasitoid wasp</name>
    <dbReference type="NCBI Taxonomy" id="165561"/>
    <lineage>
        <taxon>Eukaryota</taxon>
        <taxon>Metazoa</taxon>
        <taxon>Ecdysozoa</taxon>
        <taxon>Arthropoda</taxon>
        <taxon>Hexapoda</taxon>
        <taxon>Insecta</taxon>
        <taxon>Pterygota</taxon>
        <taxon>Neoptera</taxon>
        <taxon>Endopterygota</taxon>
        <taxon>Hymenoptera</taxon>
        <taxon>Apocrita</taxon>
        <taxon>Ichneumonoidea</taxon>
        <taxon>Braconidae</taxon>
        <taxon>Euphorinae</taxon>
        <taxon>Microctonus</taxon>
    </lineage>
</organism>
<comment type="caution">
    <text evidence="2">The sequence shown here is derived from an EMBL/GenBank/DDBJ whole genome shotgun (WGS) entry which is preliminary data.</text>
</comment>
<gene>
    <name evidence="2" type="ORF">PV327_010885</name>
</gene>
<feature type="chain" id="PRO_5041455127" description="Secreted protein" evidence="1">
    <location>
        <begin position="22"/>
        <end position="91"/>
    </location>
</feature>
<keyword evidence="3" id="KW-1185">Reference proteome</keyword>
<evidence type="ECO:0008006" key="4">
    <source>
        <dbReference type="Google" id="ProtNLM"/>
    </source>
</evidence>
<evidence type="ECO:0000256" key="1">
    <source>
        <dbReference type="SAM" id="SignalP"/>
    </source>
</evidence>
<evidence type="ECO:0000313" key="2">
    <source>
        <dbReference type="EMBL" id="KAK0159812.1"/>
    </source>
</evidence>
<dbReference type="EMBL" id="JAQQBR010001836">
    <property type="protein sequence ID" value="KAK0159812.1"/>
    <property type="molecule type" value="Genomic_DNA"/>
</dbReference>
<sequence length="91" mass="10101">MQCEDRLGSFLALLLVMSAQSAPTPPSTELQLRRMNSTPKWVYPCGMTTDDIDSGLDVERISDQQLLSLIVLQAKTALDHAKLFCNSFLTI</sequence>
<evidence type="ECO:0000313" key="3">
    <source>
        <dbReference type="Proteomes" id="UP001168972"/>
    </source>
</evidence>
<dbReference type="Proteomes" id="UP001168972">
    <property type="component" value="Unassembled WGS sequence"/>
</dbReference>
<protein>
    <recommendedName>
        <fullName evidence="4">Secreted protein</fullName>
    </recommendedName>
</protein>
<name>A0AA39EY92_MICHY</name>
<dbReference type="AlphaFoldDB" id="A0AA39EY92"/>
<proteinExistence type="predicted"/>